<proteinExistence type="inferred from homology"/>
<evidence type="ECO:0000256" key="2">
    <source>
        <dbReference type="ARBA" id="ARBA00022801"/>
    </source>
</evidence>
<dbReference type="InterPro" id="IPR036412">
    <property type="entry name" value="HAD-like_sf"/>
</dbReference>
<protein>
    <submittedName>
        <fullName evidence="3">Haloacid dehalogenase</fullName>
    </submittedName>
</protein>
<dbReference type="NCBIfam" id="TIGR01493">
    <property type="entry name" value="HAD-SF-IA-v2"/>
    <property type="match status" value="1"/>
</dbReference>
<dbReference type="SUPFAM" id="SSF56784">
    <property type="entry name" value="HAD-like"/>
    <property type="match status" value="1"/>
</dbReference>
<keyword evidence="4" id="KW-1185">Reference proteome</keyword>
<dbReference type="Proteomes" id="UP000247233">
    <property type="component" value="Unassembled WGS sequence"/>
</dbReference>
<dbReference type="InterPro" id="IPR006439">
    <property type="entry name" value="HAD-SF_hydro_IA"/>
</dbReference>
<evidence type="ECO:0000313" key="3">
    <source>
        <dbReference type="EMBL" id="PWY76273.1"/>
    </source>
</evidence>
<dbReference type="VEuPathDB" id="FungiDB:BO70DRAFT_363859"/>
<name>A0A317VPI4_9EURO</name>
<dbReference type="RefSeq" id="XP_025397637.1">
    <property type="nucleotide sequence ID" value="XM_025543669.1"/>
</dbReference>
<comment type="caution">
    <text evidence="3">The sequence shown here is derived from an EMBL/GenBank/DDBJ whole genome shotgun (WGS) entry which is preliminary data.</text>
</comment>
<dbReference type="InterPro" id="IPR006328">
    <property type="entry name" value="2-HAD"/>
</dbReference>
<dbReference type="Gene3D" id="3.40.50.1000">
    <property type="entry name" value="HAD superfamily/HAD-like"/>
    <property type="match status" value="1"/>
</dbReference>
<dbReference type="OrthoDB" id="3256520at2759"/>
<dbReference type="PRINTS" id="PR00413">
    <property type="entry name" value="HADHALOGNASE"/>
</dbReference>
<sequence length="243" mass="27391">MAVQPILAFDIYGTLLSFEVVTQQLEHYLDDSARARTVSQTWRRYQLEYTWRLNSMGRYQPFLDVTKNALVHALADTDARLSADEIEHLMATYNSLSPFPDVDDALTQLTNLPQTRAVIFSNGTQDMVSKCVDRTPSLSRHRNFFQAIISADEVGQYKPAPDVYKHLAARVGKHHSGMQEIWLVSGNPFDVAGALNVGMKTIWVARDQAPWTDRALPDLKPTATVHSLGQVVDVIRDRVSQYS</sequence>
<dbReference type="GeneID" id="37065906"/>
<dbReference type="SFLD" id="SFLDG01129">
    <property type="entry name" value="C1.5:_HAD__Beta-PGM__Phosphata"/>
    <property type="match status" value="1"/>
</dbReference>
<accession>A0A317VPI4</accession>
<dbReference type="AlphaFoldDB" id="A0A317VPI4"/>
<dbReference type="PANTHER" id="PTHR43316:SF3">
    <property type="entry name" value="HALOACID DEHALOGENASE, TYPE II (AFU_ORTHOLOGUE AFUA_2G07750)-RELATED"/>
    <property type="match status" value="1"/>
</dbReference>
<dbReference type="GO" id="GO:0016791">
    <property type="term" value="F:phosphatase activity"/>
    <property type="evidence" value="ECO:0007669"/>
    <property type="project" value="UniProtKB-ARBA"/>
</dbReference>
<dbReference type="InterPro" id="IPR023198">
    <property type="entry name" value="PGP-like_dom2"/>
</dbReference>
<evidence type="ECO:0000313" key="4">
    <source>
        <dbReference type="Proteomes" id="UP000247233"/>
    </source>
</evidence>
<dbReference type="EMBL" id="MSFL01000020">
    <property type="protein sequence ID" value="PWY76273.1"/>
    <property type="molecule type" value="Genomic_DNA"/>
</dbReference>
<dbReference type="GO" id="GO:0019120">
    <property type="term" value="F:hydrolase activity, acting on acid halide bonds, in C-halide compounds"/>
    <property type="evidence" value="ECO:0007669"/>
    <property type="project" value="InterPro"/>
</dbReference>
<evidence type="ECO:0000256" key="1">
    <source>
        <dbReference type="ARBA" id="ARBA00008106"/>
    </source>
</evidence>
<dbReference type="InterPro" id="IPR023214">
    <property type="entry name" value="HAD_sf"/>
</dbReference>
<reference evidence="3 4" key="1">
    <citation type="submission" date="2016-12" db="EMBL/GenBank/DDBJ databases">
        <title>The genomes of Aspergillus section Nigri reveals drivers in fungal speciation.</title>
        <authorList>
            <consortium name="DOE Joint Genome Institute"/>
            <person name="Vesth T.C."/>
            <person name="Nybo J."/>
            <person name="Theobald S."/>
            <person name="Brandl J."/>
            <person name="Frisvad J.C."/>
            <person name="Nielsen K.F."/>
            <person name="Lyhne E.K."/>
            <person name="Kogle M.E."/>
            <person name="Kuo A."/>
            <person name="Riley R."/>
            <person name="Clum A."/>
            <person name="Nolan M."/>
            <person name="Lipzen A."/>
            <person name="Salamov A."/>
            <person name="Henrissat B."/>
            <person name="Wiebenga A."/>
            <person name="De Vries R.P."/>
            <person name="Grigoriev I.V."/>
            <person name="Mortensen U.H."/>
            <person name="Andersen M.R."/>
            <person name="Baker S.E."/>
        </authorList>
    </citation>
    <scope>NUCLEOTIDE SEQUENCE [LARGE SCALE GENOMIC DNA]</scope>
    <source>
        <strain evidence="3 4">CBS 117.55</strain>
    </source>
</reference>
<gene>
    <name evidence="3" type="ORF">BO70DRAFT_363859</name>
</gene>
<comment type="similarity">
    <text evidence="1">Belongs to the HAD-like hydrolase superfamily. S-2-haloalkanoic acid dehalogenase family.</text>
</comment>
<dbReference type="SFLD" id="SFLDS00003">
    <property type="entry name" value="Haloacid_Dehalogenase"/>
    <property type="match status" value="1"/>
</dbReference>
<dbReference type="STRING" id="1448321.A0A317VPI4"/>
<keyword evidence="2" id="KW-0378">Hydrolase</keyword>
<dbReference type="PANTHER" id="PTHR43316">
    <property type="entry name" value="HYDROLASE, HALOACID DELAHOGENASE-RELATED"/>
    <property type="match status" value="1"/>
</dbReference>
<dbReference type="Pfam" id="PF00702">
    <property type="entry name" value="Hydrolase"/>
    <property type="match status" value="1"/>
</dbReference>
<dbReference type="NCBIfam" id="TIGR01428">
    <property type="entry name" value="HAD_type_II"/>
    <property type="match status" value="1"/>
</dbReference>
<dbReference type="InterPro" id="IPR051540">
    <property type="entry name" value="S-2-haloacid_dehalogenase"/>
</dbReference>
<organism evidence="3 4">
    <name type="scientific">Aspergillus heteromorphus CBS 117.55</name>
    <dbReference type="NCBI Taxonomy" id="1448321"/>
    <lineage>
        <taxon>Eukaryota</taxon>
        <taxon>Fungi</taxon>
        <taxon>Dikarya</taxon>
        <taxon>Ascomycota</taxon>
        <taxon>Pezizomycotina</taxon>
        <taxon>Eurotiomycetes</taxon>
        <taxon>Eurotiomycetidae</taxon>
        <taxon>Eurotiales</taxon>
        <taxon>Aspergillaceae</taxon>
        <taxon>Aspergillus</taxon>
        <taxon>Aspergillus subgen. Circumdati</taxon>
    </lineage>
</organism>
<dbReference type="Gene3D" id="1.10.150.240">
    <property type="entry name" value="Putative phosphatase, domain 2"/>
    <property type="match status" value="1"/>
</dbReference>